<feature type="transmembrane region" description="Helical" evidence="10">
    <location>
        <begin position="178"/>
        <end position="200"/>
    </location>
</feature>
<dbReference type="Pfam" id="PF01554">
    <property type="entry name" value="MatE"/>
    <property type="match status" value="2"/>
</dbReference>
<feature type="transmembrane region" description="Helical" evidence="10">
    <location>
        <begin position="212"/>
        <end position="230"/>
    </location>
</feature>
<feature type="transmembrane region" description="Helical" evidence="10">
    <location>
        <begin position="251"/>
        <end position="276"/>
    </location>
</feature>
<dbReference type="Proteomes" id="UP000315724">
    <property type="component" value="Chromosome"/>
</dbReference>
<protein>
    <recommendedName>
        <fullName evidence="9">Multidrug-efflux transporter</fullName>
    </recommendedName>
</protein>
<dbReference type="PANTHER" id="PTHR43298">
    <property type="entry name" value="MULTIDRUG RESISTANCE PROTEIN NORM-RELATED"/>
    <property type="match status" value="1"/>
</dbReference>
<evidence type="ECO:0000256" key="10">
    <source>
        <dbReference type="SAM" id="Phobius"/>
    </source>
</evidence>
<feature type="transmembrane region" description="Helical" evidence="10">
    <location>
        <begin position="401"/>
        <end position="421"/>
    </location>
</feature>
<dbReference type="NCBIfam" id="TIGR00797">
    <property type="entry name" value="matE"/>
    <property type="match status" value="1"/>
</dbReference>
<dbReference type="GO" id="GO:0042910">
    <property type="term" value="F:xenobiotic transmembrane transporter activity"/>
    <property type="evidence" value="ECO:0007669"/>
    <property type="project" value="InterPro"/>
</dbReference>
<dbReference type="PIRSF" id="PIRSF006603">
    <property type="entry name" value="DinF"/>
    <property type="match status" value="1"/>
</dbReference>
<evidence type="ECO:0000313" key="11">
    <source>
        <dbReference type="EMBL" id="QDT35145.1"/>
    </source>
</evidence>
<evidence type="ECO:0000313" key="12">
    <source>
        <dbReference type="Proteomes" id="UP000315724"/>
    </source>
</evidence>
<feature type="transmembrane region" description="Helical" evidence="10">
    <location>
        <begin position="296"/>
        <end position="319"/>
    </location>
</feature>
<accession>A0A517QU29</accession>
<evidence type="ECO:0000256" key="4">
    <source>
        <dbReference type="ARBA" id="ARBA00022475"/>
    </source>
</evidence>
<keyword evidence="6 10" id="KW-1133">Transmembrane helix</keyword>
<dbReference type="KEGG" id="tpol:Mal48_44200"/>
<keyword evidence="4" id="KW-1003">Cell membrane</keyword>
<dbReference type="GO" id="GO:0005886">
    <property type="term" value="C:plasma membrane"/>
    <property type="evidence" value="ECO:0007669"/>
    <property type="project" value="UniProtKB-SubCell"/>
</dbReference>
<dbReference type="GO" id="GO:0006811">
    <property type="term" value="P:monoatomic ion transport"/>
    <property type="evidence" value="ECO:0007669"/>
    <property type="project" value="UniProtKB-KW"/>
</dbReference>
<dbReference type="OrthoDB" id="9806302at2"/>
<dbReference type="AlphaFoldDB" id="A0A517QU29"/>
<keyword evidence="2" id="KW-0813">Transport</keyword>
<reference evidence="11 12" key="1">
    <citation type="submission" date="2019-02" db="EMBL/GenBank/DDBJ databases">
        <title>Deep-cultivation of Planctomycetes and their phenomic and genomic characterization uncovers novel biology.</title>
        <authorList>
            <person name="Wiegand S."/>
            <person name="Jogler M."/>
            <person name="Boedeker C."/>
            <person name="Pinto D."/>
            <person name="Vollmers J."/>
            <person name="Rivas-Marin E."/>
            <person name="Kohn T."/>
            <person name="Peeters S.H."/>
            <person name="Heuer A."/>
            <person name="Rast P."/>
            <person name="Oberbeckmann S."/>
            <person name="Bunk B."/>
            <person name="Jeske O."/>
            <person name="Meyerdierks A."/>
            <person name="Storesund J.E."/>
            <person name="Kallscheuer N."/>
            <person name="Luecker S."/>
            <person name="Lage O.M."/>
            <person name="Pohl T."/>
            <person name="Merkel B.J."/>
            <person name="Hornburger P."/>
            <person name="Mueller R.-W."/>
            <person name="Bruemmer F."/>
            <person name="Labrenz M."/>
            <person name="Spormann A.M."/>
            <person name="Op den Camp H."/>
            <person name="Overmann J."/>
            <person name="Amann R."/>
            <person name="Jetten M.S.M."/>
            <person name="Mascher T."/>
            <person name="Medema M.H."/>
            <person name="Devos D.P."/>
            <person name="Kaster A.-K."/>
            <person name="Ovreas L."/>
            <person name="Rohde M."/>
            <person name="Galperin M.Y."/>
            <person name="Jogler C."/>
        </authorList>
    </citation>
    <scope>NUCLEOTIDE SEQUENCE [LARGE SCALE GENOMIC DNA]</scope>
    <source>
        <strain evidence="11 12">Mal48</strain>
    </source>
</reference>
<feature type="transmembrane region" description="Helical" evidence="10">
    <location>
        <begin position="21"/>
        <end position="42"/>
    </location>
</feature>
<evidence type="ECO:0000256" key="6">
    <source>
        <dbReference type="ARBA" id="ARBA00022989"/>
    </source>
</evidence>
<keyword evidence="5 10" id="KW-0812">Transmembrane</keyword>
<dbReference type="InterPro" id="IPR050222">
    <property type="entry name" value="MATE_MdtK"/>
</dbReference>
<evidence type="ECO:0000256" key="5">
    <source>
        <dbReference type="ARBA" id="ARBA00022692"/>
    </source>
</evidence>
<evidence type="ECO:0000256" key="1">
    <source>
        <dbReference type="ARBA" id="ARBA00004651"/>
    </source>
</evidence>
<evidence type="ECO:0000256" key="2">
    <source>
        <dbReference type="ARBA" id="ARBA00022448"/>
    </source>
</evidence>
<evidence type="ECO:0000256" key="3">
    <source>
        <dbReference type="ARBA" id="ARBA00022449"/>
    </source>
</evidence>
<keyword evidence="12" id="KW-1185">Reference proteome</keyword>
<dbReference type="EMBL" id="CP036267">
    <property type="protein sequence ID" value="QDT35145.1"/>
    <property type="molecule type" value="Genomic_DNA"/>
</dbReference>
<keyword evidence="3" id="KW-0050">Antiport</keyword>
<sequence length="459" mass="49508">MSRVRTRKMSPELLTGNLRTTVFFLALPVLGEQVLNFLVGFYDVYLAGHLAGDIRTDATAAVGVAAYVGWLASMLFAVVGNGTTALISRAWGSDDREQANLVANRSALLSLVSGLVFMLLIIPTAPWLIGFMGLKGNAATIAVRYLRIDAIGLLFSSLSLVLAAAFRGCGDMKTPMWVFGSVSILNVIISTIFVNGWGIIPALGVDGIVTGTLIARVSGGVFILTLFAKGTSGLSLKLDQLRLRGETVRRILSIGIPSAVEGLVMWMGHAMFLRVISEIGQTEFAAHIIGVRVEAITYLPAVAYGAAAATMVGQSLGATDRDRAVKAGHEAAMQCAILGVFITLWFTLGADWIYTMMHKDQAVRAVGIPAFRIVGLFQIPLILSIVYFAAIRGAGETRFPLYVALVTTYLVRVPLGYYFGIHMGMGLMGAWVGMNADMFVRGVLATWRFWSKRWLLTKV</sequence>
<gene>
    <name evidence="11" type="primary">norM</name>
    <name evidence="11" type="ORF">Mal48_44200</name>
</gene>
<keyword evidence="7" id="KW-0406">Ion transport</keyword>
<keyword evidence="8 10" id="KW-0472">Membrane</keyword>
<comment type="subcellular location">
    <subcellularLocation>
        <location evidence="1">Cell membrane</location>
        <topology evidence="1">Multi-pass membrane protein</topology>
    </subcellularLocation>
</comment>
<feature type="transmembrane region" description="Helical" evidence="10">
    <location>
        <begin position="331"/>
        <end position="354"/>
    </location>
</feature>
<evidence type="ECO:0000256" key="8">
    <source>
        <dbReference type="ARBA" id="ARBA00023136"/>
    </source>
</evidence>
<dbReference type="InterPro" id="IPR002528">
    <property type="entry name" value="MATE_fam"/>
</dbReference>
<name>A0A517QU29_9PLAN</name>
<dbReference type="RefSeq" id="WP_145204234.1">
    <property type="nucleotide sequence ID" value="NZ_CP036267.1"/>
</dbReference>
<dbReference type="CDD" id="cd13137">
    <property type="entry name" value="MATE_NorM_like"/>
    <property type="match status" value="1"/>
</dbReference>
<feature type="transmembrane region" description="Helical" evidence="10">
    <location>
        <begin position="62"/>
        <end position="87"/>
    </location>
</feature>
<evidence type="ECO:0000256" key="9">
    <source>
        <dbReference type="ARBA" id="ARBA00031636"/>
    </source>
</evidence>
<dbReference type="InterPro" id="IPR048279">
    <property type="entry name" value="MdtK-like"/>
</dbReference>
<evidence type="ECO:0000256" key="7">
    <source>
        <dbReference type="ARBA" id="ARBA00023065"/>
    </source>
</evidence>
<feature type="transmembrane region" description="Helical" evidence="10">
    <location>
        <begin position="108"/>
        <end position="133"/>
    </location>
</feature>
<feature type="transmembrane region" description="Helical" evidence="10">
    <location>
        <begin position="366"/>
        <end position="389"/>
    </location>
</feature>
<proteinExistence type="predicted"/>
<feature type="transmembrane region" description="Helical" evidence="10">
    <location>
        <begin position="145"/>
        <end position="166"/>
    </location>
</feature>
<dbReference type="GO" id="GO:0015297">
    <property type="term" value="F:antiporter activity"/>
    <property type="evidence" value="ECO:0007669"/>
    <property type="project" value="UniProtKB-KW"/>
</dbReference>
<dbReference type="PANTHER" id="PTHR43298:SF2">
    <property type="entry name" value="FMN_FAD EXPORTER YEEO-RELATED"/>
    <property type="match status" value="1"/>
</dbReference>
<organism evidence="11 12">
    <name type="scientific">Thalassoglobus polymorphus</name>
    <dbReference type="NCBI Taxonomy" id="2527994"/>
    <lineage>
        <taxon>Bacteria</taxon>
        <taxon>Pseudomonadati</taxon>
        <taxon>Planctomycetota</taxon>
        <taxon>Planctomycetia</taxon>
        <taxon>Planctomycetales</taxon>
        <taxon>Planctomycetaceae</taxon>
        <taxon>Thalassoglobus</taxon>
    </lineage>
</organism>